<keyword evidence="3" id="KW-1185">Reference proteome</keyword>
<keyword evidence="1" id="KW-1133">Transmembrane helix</keyword>
<evidence type="ECO:0000313" key="2">
    <source>
        <dbReference type="EMBL" id="QIZ73262.1"/>
    </source>
</evidence>
<dbReference type="EMBL" id="CP051167">
    <property type="protein sequence ID" value="QIZ73262.1"/>
    <property type="molecule type" value="Genomic_DNA"/>
</dbReference>
<dbReference type="Proteomes" id="UP000500857">
    <property type="component" value="Chromosome"/>
</dbReference>
<sequence length="632" mass="70465">MPPLEWNTLLLVVALLGLTAILMGVYRRRFYIVPKPPFSKRPPPIAEDDVGQLLDRDNLIAARALYQPIAPWTGRLILPTPDRRQRSGAIAFEVHNSPPEWAFLRDRVVTLKWRDTPEVRDYLQQVTVDLRFGPQLKLARKLGAIVPKRLDGWDRVGPLESLAGGRPENDVAVKLCDPQVEKDAEAIALTIDREPIQIAGRLKALVTLIQRLEAGESDRFLVRHYDRETGGFDGPFEAIAIPQVPRNRQGVYPSTNRDLERSPFNASGWYVYGNREADGIFVVEAIEPRALTWVQCDRAIVTAKAAIAHLRKHNWSDTAAKKGRGSAVLLDTTSEGPQGAIARWRGGDRAIVIHLFGGIGGQNAEPAPLGLVTGHFAYGFATAIEDSFTGELRFAIEYRQIYAHNREGIISGAIDWSEYMGNLRRGWLGLRPVSDILVKFETVTEAFEFDAIELSPIAYLDRELTTMCARYRTGDGTGVSLVNPASSCVQDSNQALYVTIKRLEEAIATSAPIQNWLARHLDHPQRVQLSQLDDLAKVLERNLVPFGIVQPDWRRNVERVAASRGSKDPIAVLLKTIATWRTLLPRRAHDEIAAILLKRGAALWILRTNQIGGFDPEILPEAPTALLGPRLR</sequence>
<name>A0A6H1U316_9CYAN</name>
<accession>A0A6H1U316</accession>
<proteinExistence type="predicted"/>
<reference evidence="2 3" key="1">
    <citation type="submission" date="2020-04" db="EMBL/GenBank/DDBJ databases">
        <authorList>
            <person name="Basu S."/>
            <person name="Maruthanayagam V."/>
            <person name="Chakraborty S."/>
            <person name="Pramanik A."/>
            <person name="Mukherjee J."/>
            <person name="Brink B."/>
        </authorList>
    </citation>
    <scope>NUCLEOTIDE SEQUENCE [LARGE SCALE GENOMIC DNA]</scope>
    <source>
        <strain evidence="2 3">AP17</strain>
    </source>
</reference>
<protein>
    <submittedName>
        <fullName evidence="2">Abortive infection protein</fullName>
    </submittedName>
</protein>
<evidence type="ECO:0000313" key="3">
    <source>
        <dbReference type="Proteomes" id="UP000500857"/>
    </source>
</evidence>
<organism evidence="2 3">
    <name type="scientific">Oxynema aestuarii AP17</name>
    <dbReference type="NCBI Taxonomy" id="2064643"/>
    <lineage>
        <taxon>Bacteria</taxon>
        <taxon>Bacillati</taxon>
        <taxon>Cyanobacteriota</taxon>
        <taxon>Cyanophyceae</taxon>
        <taxon>Oscillatoriophycideae</taxon>
        <taxon>Oscillatoriales</taxon>
        <taxon>Oscillatoriaceae</taxon>
        <taxon>Oxynema</taxon>
        <taxon>Oxynema aestuarii</taxon>
    </lineage>
</organism>
<dbReference type="RefSeq" id="WP_168571408.1">
    <property type="nucleotide sequence ID" value="NZ_CP051167.1"/>
</dbReference>
<gene>
    <name evidence="2" type="ORF">HCG48_23875</name>
</gene>
<keyword evidence="1" id="KW-0812">Transmembrane</keyword>
<dbReference type="AlphaFoldDB" id="A0A6H1U316"/>
<evidence type="ECO:0000256" key="1">
    <source>
        <dbReference type="SAM" id="Phobius"/>
    </source>
</evidence>
<keyword evidence="1" id="KW-0472">Membrane</keyword>
<dbReference type="KEGG" id="oxy:HCG48_23875"/>
<feature type="transmembrane region" description="Helical" evidence="1">
    <location>
        <begin position="6"/>
        <end position="26"/>
    </location>
</feature>